<reference evidence="2 3" key="1">
    <citation type="journal article" date="2016" name="Mol. Biol. Evol.">
        <title>Comparative Genomics of Early-Diverging Mushroom-Forming Fungi Provides Insights into the Origins of Lignocellulose Decay Capabilities.</title>
        <authorList>
            <person name="Nagy L.G."/>
            <person name="Riley R."/>
            <person name="Tritt A."/>
            <person name="Adam C."/>
            <person name="Daum C."/>
            <person name="Floudas D."/>
            <person name="Sun H."/>
            <person name="Yadav J.S."/>
            <person name="Pangilinan J."/>
            <person name="Larsson K.H."/>
            <person name="Matsuura K."/>
            <person name="Barry K."/>
            <person name="Labutti K."/>
            <person name="Kuo R."/>
            <person name="Ohm R.A."/>
            <person name="Bhattacharya S.S."/>
            <person name="Shirouzu T."/>
            <person name="Yoshinaga Y."/>
            <person name="Martin F.M."/>
            <person name="Grigoriev I.V."/>
            <person name="Hibbett D.S."/>
        </authorList>
    </citation>
    <scope>NUCLEOTIDE SEQUENCE [LARGE SCALE GENOMIC DNA]</scope>
    <source>
        <strain evidence="2 3">CBS 109695</strain>
    </source>
</reference>
<proteinExistence type="predicted"/>
<evidence type="ECO:0000313" key="2">
    <source>
        <dbReference type="EMBL" id="KZP05925.1"/>
    </source>
</evidence>
<organism evidence="2 3">
    <name type="scientific">Athelia psychrophila</name>
    <dbReference type="NCBI Taxonomy" id="1759441"/>
    <lineage>
        <taxon>Eukaryota</taxon>
        <taxon>Fungi</taxon>
        <taxon>Dikarya</taxon>
        <taxon>Basidiomycota</taxon>
        <taxon>Agaricomycotina</taxon>
        <taxon>Agaricomycetes</taxon>
        <taxon>Agaricomycetidae</taxon>
        <taxon>Atheliales</taxon>
        <taxon>Atheliaceae</taxon>
        <taxon>Athelia</taxon>
    </lineage>
</organism>
<evidence type="ECO:0000313" key="3">
    <source>
        <dbReference type="Proteomes" id="UP000076532"/>
    </source>
</evidence>
<sequence>MVVVAGRSSLVKVLMRRQQHTINDRPQAHLVRDPAPPIHETTSTVDLPASRFRRLASASRPPPVGFQNTRDTHARRQRRILVRNTQKISWILHGAPAC</sequence>
<gene>
    <name evidence="2" type="ORF">FIBSPDRAFT_876975</name>
</gene>
<accession>A0A167WC80</accession>
<protein>
    <submittedName>
        <fullName evidence="2">Uncharacterized protein</fullName>
    </submittedName>
</protein>
<feature type="region of interest" description="Disordered" evidence="1">
    <location>
        <begin position="56"/>
        <end position="75"/>
    </location>
</feature>
<dbReference type="AlphaFoldDB" id="A0A167WC80"/>
<feature type="compositionally biased region" description="Basic and acidic residues" evidence="1">
    <location>
        <begin position="22"/>
        <end position="32"/>
    </location>
</feature>
<name>A0A167WC80_9AGAM</name>
<feature type="region of interest" description="Disordered" evidence="1">
    <location>
        <begin position="22"/>
        <end position="42"/>
    </location>
</feature>
<dbReference type="EMBL" id="KV417811">
    <property type="protein sequence ID" value="KZP05925.1"/>
    <property type="molecule type" value="Genomic_DNA"/>
</dbReference>
<dbReference type="Proteomes" id="UP000076532">
    <property type="component" value="Unassembled WGS sequence"/>
</dbReference>
<evidence type="ECO:0000256" key="1">
    <source>
        <dbReference type="SAM" id="MobiDB-lite"/>
    </source>
</evidence>
<keyword evidence="3" id="KW-1185">Reference proteome</keyword>